<evidence type="ECO:0000256" key="9">
    <source>
        <dbReference type="ARBA" id="ARBA00023170"/>
    </source>
</evidence>
<dbReference type="InterPro" id="IPR049636">
    <property type="entry name" value="HNF4-like_DBD"/>
</dbReference>
<reference evidence="14" key="1">
    <citation type="submission" date="2007-07" db="EMBL/GenBank/DDBJ databases">
        <title>PCAP assembly of the Caenorhabditis remanei genome.</title>
        <authorList>
            <consortium name="The Caenorhabditis remanei Sequencing Consortium"/>
            <person name="Wilson R.K."/>
        </authorList>
    </citation>
    <scope>NUCLEOTIDE SEQUENCE [LARGE SCALE GENOMIC DNA]</scope>
    <source>
        <strain evidence="14">PB4641</strain>
    </source>
</reference>
<keyword evidence="6" id="KW-0805">Transcription regulation</keyword>
<keyword evidence="10" id="KW-0539">Nucleus</keyword>
<dbReference type="CTD" id="9802065"/>
<dbReference type="PROSITE" id="PS51030">
    <property type="entry name" value="NUCLEAR_REC_DBD_2"/>
    <property type="match status" value="1"/>
</dbReference>
<dbReference type="RefSeq" id="XP_003093167.2">
    <property type="nucleotide sequence ID" value="XM_003093119.2"/>
</dbReference>
<dbReference type="PRINTS" id="PR00047">
    <property type="entry name" value="STROIDFINGER"/>
</dbReference>
<evidence type="ECO:0000313" key="15">
    <source>
        <dbReference type="Proteomes" id="UP000008281"/>
    </source>
</evidence>
<dbReference type="GO" id="GO:0003700">
    <property type="term" value="F:DNA-binding transcription factor activity"/>
    <property type="evidence" value="ECO:0007669"/>
    <property type="project" value="InterPro"/>
</dbReference>
<dbReference type="SMART" id="SM00399">
    <property type="entry name" value="ZnF_C4"/>
    <property type="match status" value="1"/>
</dbReference>
<evidence type="ECO:0000256" key="5">
    <source>
        <dbReference type="ARBA" id="ARBA00022833"/>
    </source>
</evidence>
<dbReference type="STRING" id="31234.E3NEK7"/>
<gene>
    <name evidence="14" type="primary">Cre-nhr-157</name>
    <name evidence="14" type="ORF">CRE_07834</name>
</gene>
<keyword evidence="9" id="KW-0675">Receptor</keyword>
<evidence type="ECO:0000256" key="2">
    <source>
        <dbReference type="ARBA" id="ARBA00005993"/>
    </source>
</evidence>
<dbReference type="OMA" id="TSIEFLM"/>
<dbReference type="eggNOG" id="ENOG502TGPU">
    <property type="taxonomic scope" value="Eukaryota"/>
</dbReference>
<dbReference type="PANTHER" id="PTHR45886:SF6">
    <property type="entry name" value="NUCLEAR HORMONE RECEPTOR FAMILY"/>
    <property type="match status" value="1"/>
</dbReference>
<dbReference type="KEGG" id="crq:GCK72_020610"/>
<dbReference type="GO" id="GO:0008270">
    <property type="term" value="F:zinc ion binding"/>
    <property type="evidence" value="ECO:0007669"/>
    <property type="project" value="UniProtKB-KW"/>
</dbReference>
<evidence type="ECO:0000256" key="11">
    <source>
        <dbReference type="SAM" id="MobiDB-lite"/>
    </source>
</evidence>
<dbReference type="AlphaFoldDB" id="E3NEK7"/>
<evidence type="ECO:0000256" key="4">
    <source>
        <dbReference type="ARBA" id="ARBA00022771"/>
    </source>
</evidence>
<dbReference type="CDD" id="cd06960">
    <property type="entry name" value="NR_DBD_HNF4A"/>
    <property type="match status" value="1"/>
</dbReference>
<keyword evidence="4" id="KW-0863">Zinc-finger</keyword>
<dbReference type="Pfam" id="PF00104">
    <property type="entry name" value="Hormone_recep"/>
    <property type="match status" value="1"/>
</dbReference>
<protein>
    <submittedName>
        <fullName evidence="14">CRE-NHR-157 protein</fullName>
    </submittedName>
</protein>
<dbReference type="InterPro" id="IPR013088">
    <property type="entry name" value="Znf_NHR/GATA"/>
</dbReference>
<evidence type="ECO:0000313" key="14">
    <source>
        <dbReference type="EMBL" id="EFO94653.1"/>
    </source>
</evidence>
<dbReference type="GeneID" id="9802065"/>
<dbReference type="Gene3D" id="1.10.565.10">
    <property type="entry name" value="Retinoid X Receptor"/>
    <property type="match status" value="1"/>
</dbReference>
<keyword evidence="8" id="KW-0804">Transcription</keyword>
<dbReference type="HOGENOM" id="CLU_007368_3_0_1"/>
<dbReference type="InterPro" id="IPR001628">
    <property type="entry name" value="Znf_hrmn_rcpt"/>
</dbReference>
<dbReference type="PANTHER" id="PTHR45886">
    <property type="entry name" value="NUCLEAR HORMONE RECEPTOR FAMILY-RELATED-RELATED"/>
    <property type="match status" value="1"/>
</dbReference>
<dbReference type="OrthoDB" id="5845702at2759"/>
<dbReference type="Proteomes" id="UP000008281">
    <property type="component" value="Unassembled WGS sequence"/>
</dbReference>
<evidence type="ECO:0000256" key="7">
    <source>
        <dbReference type="ARBA" id="ARBA00023125"/>
    </source>
</evidence>
<dbReference type="GO" id="GO:0000978">
    <property type="term" value="F:RNA polymerase II cis-regulatory region sequence-specific DNA binding"/>
    <property type="evidence" value="ECO:0007669"/>
    <property type="project" value="InterPro"/>
</dbReference>
<evidence type="ECO:0000256" key="3">
    <source>
        <dbReference type="ARBA" id="ARBA00022723"/>
    </source>
</evidence>
<feature type="domain" description="Nuclear receptor" evidence="12">
    <location>
        <begin position="43"/>
        <end position="117"/>
    </location>
</feature>
<dbReference type="SUPFAM" id="SSF57716">
    <property type="entry name" value="Glucocorticoid receptor-like (DNA-binding domain)"/>
    <property type="match status" value="1"/>
</dbReference>
<dbReference type="SMART" id="SM00430">
    <property type="entry name" value="HOLI"/>
    <property type="match status" value="1"/>
</dbReference>
<dbReference type="InParanoid" id="E3NEK7"/>
<evidence type="ECO:0000256" key="10">
    <source>
        <dbReference type="ARBA" id="ARBA00023242"/>
    </source>
</evidence>
<keyword evidence="3" id="KW-0479">Metal-binding</keyword>
<dbReference type="SUPFAM" id="SSF48508">
    <property type="entry name" value="Nuclear receptor ligand-binding domain"/>
    <property type="match status" value="1"/>
</dbReference>
<sequence>MSTSPSTSTSSSSLSPPFSPPDLSLDTIQLPASPPDLSLDITQRKCVICLRPAYSNNYGVLTCDACKMFFRRIVVLNRDYKCKNGGQCLARSQVTKCKGCRFQQCIAAGMTYQPTVLELANEKDVDLSTTIGALLFLDARRSKAMKTQFTDENFTLVQVVELRRMRLKTRKSDNISTHDWSFFGIYTSIEFLMSLDFMSFLSNSDKTILLKHFCVKASLFASAMRAMRERRDRLMTVDGRDVYPDDILKLDKFSQAFLNRIRSLLVARLIDLKLTNEEFALINVVFFCNPALPLSLAGQEVIASQQKVYTSALLQYCNVAYERHGPSRFTDLLSLFHVINKNFEDVQAMTMIFKLCAPWVVYKKIVTDVI</sequence>
<dbReference type="GO" id="GO:0005634">
    <property type="term" value="C:nucleus"/>
    <property type="evidence" value="ECO:0007669"/>
    <property type="project" value="UniProtKB-SubCell"/>
</dbReference>
<dbReference type="EMBL" id="DS268622">
    <property type="protein sequence ID" value="EFO94653.1"/>
    <property type="molecule type" value="Genomic_DNA"/>
</dbReference>
<accession>E3NEK7</accession>
<comment type="subcellular location">
    <subcellularLocation>
        <location evidence="1">Nucleus</location>
    </subcellularLocation>
</comment>
<keyword evidence="7" id="KW-0238">DNA-binding</keyword>
<evidence type="ECO:0000259" key="13">
    <source>
        <dbReference type="PROSITE" id="PS51843"/>
    </source>
</evidence>
<dbReference type="PROSITE" id="PS51843">
    <property type="entry name" value="NR_LBD"/>
    <property type="match status" value="1"/>
</dbReference>
<dbReference type="FunCoup" id="E3NEK7">
    <property type="interactions" value="5"/>
</dbReference>
<evidence type="ECO:0000256" key="6">
    <source>
        <dbReference type="ARBA" id="ARBA00023015"/>
    </source>
</evidence>
<dbReference type="InterPro" id="IPR000536">
    <property type="entry name" value="Nucl_hrmn_rcpt_lig-bd"/>
</dbReference>
<name>E3NEK7_CAERE</name>
<keyword evidence="5" id="KW-0862">Zinc</keyword>
<proteinExistence type="inferred from homology"/>
<feature type="region of interest" description="Disordered" evidence="11">
    <location>
        <begin position="1"/>
        <end position="20"/>
    </location>
</feature>
<dbReference type="InterPro" id="IPR035500">
    <property type="entry name" value="NHR-like_dom_sf"/>
</dbReference>
<comment type="similarity">
    <text evidence="2">Belongs to the nuclear hormone receptor family.</text>
</comment>
<dbReference type="Gene3D" id="3.30.50.10">
    <property type="entry name" value="Erythroid Transcription Factor GATA-1, subunit A"/>
    <property type="match status" value="1"/>
</dbReference>
<organism evidence="15">
    <name type="scientific">Caenorhabditis remanei</name>
    <name type="common">Caenorhabditis vulgaris</name>
    <dbReference type="NCBI Taxonomy" id="31234"/>
    <lineage>
        <taxon>Eukaryota</taxon>
        <taxon>Metazoa</taxon>
        <taxon>Ecdysozoa</taxon>
        <taxon>Nematoda</taxon>
        <taxon>Chromadorea</taxon>
        <taxon>Rhabditida</taxon>
        <taxon>Rhabditina</taxon>
        <taxon>Rhabditomorpha</taxon>
        <taxon>Rhabditoidea</taxon>
        <taxon>Rhabditidae</taxon>
        <taxon>Peloderinae</taxon>
        <taxon>Caenorhabditis</taxon>
    </lineage>
</organism>
<evidence type="ECO:0000259" key="12">
    <source>
        <dbReference type="PROSITE" id="PS51030"/>
    </source>
</evidence>
<dbReference type="Pfam" id="PF00105">
    <property type="entry name" value="zf-C4"/>
    <property type="match status" value="1"/>
</dbReference>
<keyword evidence="15" id="KW-1185">Reference proteome</keyword>
<feature type="domain" description="NR LBD" evidence="13">
    <location>
        <begin position="149"/>
        <end position="370"/>
    </location>
</feature>
<evidence type="ECO:0000256" key="8">
    <source>
        <dbReference type="ARBA" id="ARBA00023163"/>
    </source>
</evidence>
<evidence type="ECO:0000256" key="1">
    <source>
        <dbReference type="ARBA" id="ARBA00004123"/>
    </source>
</evidence>
<dbReference type="CDD" id="cd06157">
    <property type="entry name" value="NR_LBD"/>
    <property type="match status" value="1"/>
</dbReference>